<gene>
    <name evidence="2" type="ORF">KYK27_12750</name>
</gene>
<dbReference type="EMBL" id="JAHWXQ010000003">
    <property type="protein sequence ID" value="MBW3365922.1"/>
    <property type="molecule type" value="Genomic_DNA"/>
</dbReference>
<feature type="chain" id="PRO_5045757767" evidence="1">
    <location>
        <begin position="21"/>
        <end position="188"/>
    </location>
</feature>
<keyword evidence="1" id="KW-0732">Signal</keyword>
<protein>
    <submittedName>
        <fullName evidence="2">Uncharacterized protein</fullName>
    </submittedName>
</protein>
<evidence type="ECO:0000256" key="1">
    <source>
        <dbReference type="SAM" id="SignalP"/>
    </source>
</evidence>
<feature type="signal peptide" evidence="1">
    <location>
        <begin position="1"/>
        <end position="20"/>
    </location>
</feature>
<keyword evidence="3" id="KW-1185">Reference proteome</keyword>
<dbReference type="PROSITE" id="PS51257">
    <property type="entry name" value="PROKAR_LIPOPROTEIN"/>
    <property type="match status" value="1"/>
</dbReference>
<dbReference type="RefSeq" id="WP_199110430.1">
    <property type="nucleotide sequence ID" value="NZ_JAHWXQ010000003.1"/>
</dbReference>
<comment type="caution">
    <text evidence="2">The sequence shown here is derived from an EMBL/GenBank/DDBJ whole genome shotgun (WGS) entry which is preliminary data.</text>
</comment>
<dbReference type="Proteomes" id="UP000774935">
    <property type="component" value="Unassembled WGS sequence"/>
</dbReference>
<reference evidence="2 3" key="1">
    <citation type="submission" date="2021-07" db="EMBL/GenBank/DDBJ databases">
        <authorList>
            <person name="Kim M.K."/>
        </authorList>
    </citation>
    <scope>NUCLEOTIDE SEQUENCE [LARGE SCALE GENOMIC DNA]</scope>
    <source>
        <strain evidence="2 3">HLY7-15</strain>
    </source>
</reference>
<evidence type="ECO:0000313" key="2">
    <source>
        <dbReference type="EMBL" id="MBW3365922.1"/>
    </source>
</evidence>
<evidence type="ECO:0000313" key="3">
    <source>
        <dbReference type="Proteomes" id="UP000774935"/>
    </source>
</evidence>
<accession>A0ABS6XD43</accession>
<name>A0ABS6XD43_9BACT</name>
<organism evidence="2 3">
    <name type="scientific">Pontibacter populi</name>
    <dbReference type="NCBI Taxonomy" id="890055"/>
    <lineage>
        <taxon>Bacteria</taxon>
        <taxon>Pseudomonadati</taxon>
        <taxon>Bacteroidota</taxon>
        <taxon>Cytophagia</taxon>
        <taxon>Cytophagales</taxon>
        <taxon>Hymenobacteraceae</taxon>
        <taxon>Pontibacter</taxon>
    </lineage>
</organism>
<proteinExistence type="predicted"/>
<sequence length="188" mass="21373">MKKTVTTIFSLLFGSLFLYSCETCENPTITYPTESDNEWLVYKPGNKPVYKDERDTLIRSYKFIGFLGQNVPGAGASVSDDCLEKLDTQVTAQLSDTTGKHSTFYTYILKRPDSLQVKIAVDNVNAWTLDQNKPTYQTLEVGGNVYANVFEVKADSVKINSVKKVLFNKQYGFLQVDYYNKKRLTLVR</sequence>